<feature type="active site" description="Proton donor/acceptor" evidence="7">
    <location>
        <position position="434"/>
    </location>
</feature>
<evidence type="ECO:0000256" key="5">
    <source>
        <dbReference type="ARBA" id="ARBA00022984"/>
    </source>
</evidence>
<sequence length="532" mass="60915">MKGRGCIAKVGGWALMCAISMTGCDVGLSHPLPMSTVDSSVLFEDCVTQALADVPNGSALDSLMVTVLADVYARHDNLLWVRAGHPTAASLKSAQLLRRSWHYGLPPWWYHVPERFAGADSIFSEMSFQAQVLDDVLMSLHMMRFLLHVSKGVQSGHFAHWGDIDSLIVPELLSLAQSNHPIDIVKKLEPQSPFYLQMKSALPLFDVFFDHFLVCDHDVTELERNAVWRTLQTSGFYRSDIMGDDALFAMMLASWQKENRMLPSGELDFLSRKVLWELAMQNFMKVSLNMERIRQQPPHTRDYLWVNIPEFKLYACRSNRLVEQWKVIVGQPKTPTPVLSSSMSHVLTYPQWNIPPSIVVGEVLPDMRRDPLYLQKKGYVITNWRGEQLQPESVSIYSYSLNNHPYNIMQPPGSDNALGVLKFMFDNDKTVYLHDTNSRRLFERNYRALSHGCIRVNEPHRLAEYLLDRDSESIMYKQLAAKRSGYIRVKDTVGIYLRYLTCRVDDNGALILIPDIYHRDDHELQAFLSASE</sequence>
<evidence type="ECO:0000259" key="8">
    <source>
        <dbReference type="PROSITE" id="PS52029"/>
    </source>
</evidence>
<dbReference type="PANTHER" id="PTHR41533">
    <property type="entry name" value="L,D-TRANSPEPTIDASE HI_1667-RELATED"/>
    <property type="match status" value="1"/>
</dbReference>
<comment type="caution">
    <text evidence="9">The sequence shown here is derived from an EMBL/GenBank/DDBJ whole genome shotgun (WGS) entry which is preliminary data.</text>
</comment>
<evidence type="ECO:0000256" key="6">
    <source>
        <dbReference type="ARBA" id="ARBA00023316"/>
    </source>
</evidence>
<evidence type="ECO:0000256" key="3">
    <source>
        <dbReference type="ARBA" id="ARBA00022679"/>
    </source>
</evidence>
<reference evidence="9 10" key="1">
    <citation type="submission" date="2018-06" db="EMBL/GenBank/DDBJ databases">
        <title>Genomic Encyclopedia of Archaeal and Bacterial Type Strains, Phase II (KMG-II): from individual species to whole genera.</title>
        <authorList>
            <person name="Goeker M."/>
        </authorList>
    </citation>
    <scope>NUCLEOTIDE SEQUENCE [LARGE SCALE GENOMIC DNA]</scope>
    <source>
        <strain evidence="9 10">DSM 6779</strain>
    </source>
</reference>
<comment type="similarity">
    <text evidence="2">Belongs to the YkuD family.</text>
</comment>
<organism evidence="9 10">
    <name type="scientific">Breznakibacter xylanolyticus</name>
    <dbReference type="NCBI Taxonomy" id="990"/>
    <lineage>
        <taxon>Bacteria</taxon>
        <taxon>Pseudomonadati</taxon>
        <taxon>Bacteroidota</taxon>
        <taxon>Bacteroidia</taxon>
        <taxon>Marinilabiliales</taxon>
        <taxon>Marinilabiliaceae</taxon>
        <taxon>Breznakibacter</taxon>
    </lineage>
</organism>
<feature type="active site" description="Nucleophile" evidence="7">
    <location>
        <position position="453"/>
    </location>
</feature>
<dbReference type="PANTHER" id="PTHR41533:SF2">
    <property type="entry name" value="BLR7131 PROTEIN"/>
    <property type="match status" value="1"/>
</dbReference>
<dbReference type="SUPFAM" id="SSF141523">
    <property type="entry name" value="L,D-transpeptidase catalytic domain-like"/>
    <property type="match status" value="1"/>
</dbReference>
<dbReference type="Pfam" id="PF20142">
    <property type="entry name" value="Scaffold"/>
    <property type="match status" value="1"/>
</dbReference>
<evidence type="ECO:0000256" key="1">
    <source>
        <dbReference type="ARBA" id="ARBA00004752"/>
    </source>
</evidence>
<dbReference type="InterPro" id="IPR052905">
    <property type="entry name" value="LD-transpeptidase_YkuD-like"/>
</dbReference>
<gene>
    <name evidence="9" type="ORF">LX69_00735</name>
</gene>
<dbReference type="GO" id="GO:0016740">
    <property type="term" value="F:transferase activity"/>
    <property type="evidence" value="ECO:0007669"/>
    <property type="project" value="UniProtKB-KW"/>
</dbReference>
<proteinExistence type="inferred from homology"/>
<dbReference type="Pfam" id="PF03734">
    <property type="entry name" value="YkuD"/>
    <property type="match status" value="1"/>
</dbReference>
<keyword evidence="3" id="KW-0808">Transferase</keyword>
<comment type="pathway">
    <text evidence="1 7">Cell wall biogenesis; peptidoglycan biosynthesis.</text>
</comment>
<name>A0A2W7NGV5_9BACT</name>
<dbReference type="AlphaFoldDB" id="A0A2W7NGV5"/>
<dbReference type="InterPro" id="IPR045380">
    <property type="entry name" value="LD_TPept_scaffold_dom"/>
</dbReference>
<protein>
    <submittedName>
        <fullName evidence="9">L,D-transpeptidase-like protein</fullName>
    </submittedName>
</protein>
<dbReference type="GO" id="GO:0009252">
    <property type="term" value="P:peptidoglycan biosynthetic process"/>
    <property type="evidence" value="ECO:0007669"/>
    <property type="project" value="UniProtKB-UniPathway"/>
</dbReference>
<dbReference type="CDD" id="cd16913">
    <property type="entry name" value="YkuD_like"/>
    <property type="match status" value="1"/>
</dbReference>
<dbReference type="InterPro" id="IPR038063">
    <property type="entry name" value="Transpep_catalytic_dom"/>
</dbReference>
<evidence type="ECO:0000313" key="10">
    <source>
        <dbReference type="Proteomes" id="UP000249239"/>
    </source>
</evidence>
<dbReference type="GO" id="GO:0004180">
    <property type="term" value="F:carboxypeptidase activity"/>
    <property type="evidence" value="ECO:0007669"/>
    <property type="project" value="UniProtKB-ARBA"/>
</dbReference>
<dbReference type="GO" id="GO:0008360">
    <property type="term" value="P:regulation of cell shape"/>
    <property type="evidence" value="ECO:0007669"/>
    <property type="project" value="UniProtKB-UniRule"/>
</dbReference>
<evidence type="ECO:0000256" key="4">
    <source>
        <dbReference type="ARBA" id="ARBA00022960"/>
    </source>
</evidence>
<keyword evidence="10" id="KW-1185">Reference proteome</keyword>
<dbReference type="OrthoDB" id="9778545at2"/>
<evidence type="ECO:0000256" key="7">
    <source>
        <dbReference type="PROSITE-ProRule" id="PRU01373"/>
    </source>
</evidence>
<dbReference type="Proteomes" id="UP000249239">
    <property type="component" value="Unassembled WGS sequence"/>
</dbReference>
<accession>A0A2W7NGV5</accession>
<keyword evidence="6 7" id="KW-0961">Cell wall biogenesis/degradation</keyword>
<keyword evidence="4 7" id="KW-0133">Cell shape</keyword>
<dbReference type="UniPathway" id="UPA00219"/>
<evidence type="ECO:0000256" key="2">
    <source>
        <dbReference type="ARBA" id="ARBA00005992"/>
    </source>
</evidence>
<dbReference type="PROSITE" id="PS51257">
    <property type="entry name" value="PROKAR_LIPOPROTEIN"/>
    <property type="match status" value="1"/>
</dbReference>
<dbReference type="Gene3D" id="2.40.440.10">
    <property type="entry name" value="L,D-transpeptidase catalytic domain-like"/>
    <property type="match status" value="1"/>
</dbReference>
<dbReference type="EMBL" id="QKZK01000004">
    <property type="protein sequence ID" value="PZX19468.1"/>
    <property type="molecule type" value="Genomic_DNA"/>
</dbReference>
<dbReference type="RefSeq" id="WP_111444452.1">
    <property type="nucleotide sequence ID" value="NZ_QKZK01000004.1"/>
</dbReference>
<keyword evidence="5 7" id="KW-0573">Peptidoglycan synthesis</keyword>
<dbReference type="InterPro" id="IPR005490">
    <property type="entry name" value="LD_TPept_cat_dom"/>
</dbReference>
<evidence type="ECO:0000313" key="9">
    <source>
        <dbReference type="EMBL" id="PZX19468.1"/>
    </source>
</evidence>
<dbReference type="PROSITE" id="PS52029">
    <property type="entry name" value="LD_TPASE"/>
    <property type="match status" value="1"/>
</dbReference>
<dbReference type="GO" id="GO:0071555">
    <property type="term" value="P:cell wall organization"/>
    <property type="evidence" value="ECO:0007669"/>
    <property type="project" value="UniProtKB-UniRule"/>
</dbReference>
<feature type="domain" description="L,D-TPase catalytic" evidence="8">
    <location>
        <begin position="302"/>
        <end position="476"/>
    </location>
</feature>